<name>A0ABR1CE33_NECAM</name>
<evidence type="ECO:0000313" key="1">
    <source>
        <dbReference type="EMBL" id="KAK6736017.1"/>
    </source>
</evidence>
<accession>A0ABR1CE33</accession>
<proteinExistence type="predicted"/>
<organism evidence="1 2">
    <name type="scientific">Necator americanus</name>
    <name type="common">Human hookworm</name>
    <dbReference type="NCBI Taxonomy" id="51031"/>
    <lineage>
        <taxon>Eukaryota</taxon>
        <taxon>Metazoa</taxon>
        <taxon>Ecdysozoa</taxon>
        <taxon>Nematoda</taxon>
        <taxon>Chromadorea</taxon>
        <taxon>Rhabditida</taxon>
        <taxon>Rhabditina</taxon>
        <taxon>Rhabditomorpha</taxon>
        <taxon>Strongyloidea</taxon>
        <taxon>Ancylostomatidae</taxon>
        <taxon>Bunostominae</taxon>
        <taxon>Necator</taxon>
    </lineage>
</organism>
<dbReference type="EMBL" id="JAVFWL010000002">
    <property type="protein sequence ID" value="KAK6736017.1"/>
    <property type="molecule type" value="Genomic_DNA"/>
</dbReference>
<protein>
    <submittedName>
        <fullName evidence="1">Uncharacterized protein</fullName>
    </submittedName>
</protein>
<dbReference type="Proteomes" id="UP001303046">
    <property type="component" value="Unassembled WGS sequence"/>
</dbReference>
<keyword evidence="2" id="KW-1185">Reference proteome</keyword>
<comment type="caution">
    <text evidence="1">The sequence shown here is derived from an EMBL/GenBank/DDBJ whole genome shotgun (WGS) entry which is preliminary data.</text>
</comment>
<reference evidence="1 2" key="1">
    <citation type="submission" date="2023-08" db="EMBL/GenBank/DDBJ databases">
        <title>A Necator americanus chromosomal reference genome.</title>
        <authorList>
            <person name="Ilik V."/>
            <person name="Petrzelkova K.J."/>
            <person name="Pardy F."/>
            <person name="Fuh T."/>
            <person name="Niatou-Singa F.S."/>
            <person name="Gouil Q."/>
            <person name="Baker L."/>
            <person name="Ritchie M.E."/>
            <person name="Jex A.R."/>
            <person name="Gazzola D."/>
            <person name="Li H."/>
            <person name="Toshio Fujiwara R."/>
            <person name="Zhan B."/>
            <person name="Aroian R.V."/>
            <person name="Pafco B."/>
            <person name="Schwarz E.M."/>
        </authorList>
    </citation>
    <scope>NUCLEOTIDE SEQUENCE [LARGE SCALE GENOMIC DNA]</scope>
    <source>
        <strain evidence="1 2">Aroian</strain>
        <tissue evidence="1">Whole animal</tissue>
    </source>
</reference>
<gene>
    <name evidence="1" type="primary">Necator_chrII.g6769</name>
    <name evidence="1" type="ORF">RB195_018976</name>
</gene>
<sequence length="144" mass="16622">MTDSKQIGRVTDVMCLSLFIQKHGLAGLPLFRNLAFRQVTCKEPRQGVDEYWRKAIQVFWSYSVGIGCGTISYRHDSMSYFGRKNLCNDMSVFPQMVRRQVDMVVERIRVEVVDDFLLLDAIAVPFGFRRAVILVLRLAKSRRA</sequence>
<evidence type="ECO:0000313" key="2">
    <source>
        <dbReference type="Proteomes" id="UP001303046"/>
    </source>
</evidence>